<sequence length="119" mass="13365">MFIKENSINNFKQLFAEIKKYLDLQKEYAKVELTEKLSVLISTLVIGGLVLSFGTIAILYLSFALAYKLAEYVGGMGTSLSIIAGVLLLILLIIYLNRKRLIFNPVINFLANLFLNDSK</sequence>
<proteinExistence type="predicted"/>
<dbReference type="Pfam" id="PF07332">
    <property type="entry name" value="Phage_holin_3_6"/>
    <property type="match status" value="1"/>
</dbReference>
<dbReference type="OrthoDB" id="1093399at2"/>
<dbReference type="AlphaFoldDB" id="F3ZTV2"/>
<name>F3ZTV2_9BACE</name>
<dbReference type="InterPro" id="IPR009937">
    <property type="entry name" value="Phage_holin_3_6"/>
</dbReference>
<keyword evidence="1" id="KW-0472">Membrane</keyword>
<evidence type="ECO:0000256" key="1">
    <source>
        <dbReference type="SAM" id="Phobius"/>
    </source>
</evidence>
<dbReference type="Proteomes" id="UP000018439">
    <property type="component" value="Chromosome"/>
</dbReference>
<feature type="transmembrane region" description="Helical" evidence="1">
    <location>
        <begin position="39"/>
        <end position="66"/>
    </location>
</feature>
<keyword evidence="3" id="KW-1185">Reference proteome</keyword>
<dbReference type="HOGENOM" id="CLU_153095_1_0_10"/>
<evidence type="ECO:0000313" key="2">
    <source>
        <dbReference type="EMBL" id="EGJ72336.1"/>
    </source>
</evidence>
<reference evidence="2 3" key="1">
    <citation type="journal article" date="2011" name="Stand. Genomic Sci.">
        <title>Non-contiguous finished genome sequence of Bacteroides coprosuis type strain (PC139).</title>
        <authorList>
            <person name="Land M."/>
            <person name="Held B."/>
            <person name="Gronow S."/>
            <person name="Abt B."/>
            <person name="Lucas S."/>
            <person name="Del Rio T.G."/>
            <person name="Nolan M."/>
            <person name="Tice H."/>
            <person name="Cheng J.F."/>
            <person name="Pitluck S."/>
            <person name="Liolios K."/>
            <person name="Pagani I."/>
            <person name="Ivanova N."/>
            <person name="Mavromatis K."/>
            <person name="Mikhailova N."/>
            <person name="Pati A."/>
            <person name="Tapia R."/>
            <person name="Han C."/>
            <person name="Goodwin L."/>
            <person name="Chen A."/>
            <person name="Palaniappan K."/>
            <person name="Hauser L."/>
            <person name="Brambilla E.M."/>
            <person name="Rohde M."/>
            <person name="Goker M."/>
            <person name="Detter J.C."/>
            <person name="Woyke T."/>
            <person name="Bristow J."/>
            <person name="Eisen J.A."/>
            <person name="Markowitz V."/>
            <person name="Hugenholtz P."/>
            <person name="Kyrpides N.C."/>
            <person name="Klenk H.P."/>
            <person name="Lapidus A."/>
        </authorList>
    </citation>
    <scope>NUCLEOTIDE SEQUENCE</scope>
    <source>
        <strain evidence="2 3">DSM 18011</strain>
    </source>
</reference>
<evidence type="ECO:0008006" key="4">
    <source>
        <dbReference type="Google" id="ProtNLM"/>
    </source>
</evidence>
<feature type="transmembrane region" description="Helical" evidence="1">
    <location>
        <begin position="72"/>
        <end position="96"/>
    </location>
</feature>
<evidence type="ECO:0000313" key="3">
    <source>
        <dbReference type="Proteomes" id="UP000018439"/>
    </source>
</evidence>
<organism evidence="2 3">
    <name type="scientific">Bacteroides coprosuis DSM 18011</name>
    <dbReference type="NCBI Taxonomy" id="679937"/>
    <lineage>
        <taxon>Bacteria</taxon>
        <taxon>Pseudomonadati</taxon>
        <taxon>Bacteroidota</taxon>
        <taxon>Bacteroidia</taxon>
        <taxon>Bacteroidales</taxon>
        <taxon>Bacteroidaceae</taxon>
        <taxon>Bacteroides</taxon>
    </lineage>
</organism>
<gene>
    <name evidence="2" type="ORF">Bcop_2170</name>
</gene>
<keyword evidence="1" id="KW-1133">Transmembrane helix</keyword>
<keyword evidence="1" id="KW-0812">Transmembrane</keyword>
<dbReference type="eggNOG" id="ENOG5033623">
    <property type="taxonomic scope" value="Bacteria"/>
</dbReference>
<dbReference type="STRING" id="679937.Bcop_2170"/>
<accession>F3ZTV2</accession>
<protein>
    <recommendedName>
        <fullName evidence="4">Phage holin family protein</fullName>
    </recommendedName>
</protein>
<dbReference type="EMBL" id="CM001167">
    <property type="protein sequence ID" value="EGJ72336.1"/>
    <property type="molecule type" value="Genomic_DNA"/>
</dbReference>